<name>A0A1Q1PUN9_9CAUD</name>
<dbReference type="Proteomes" id="UP000223204">
    <property type="component" value="Segment"/>
</dbReference>
<gene>
    <name evidence="1" type="ORF">G_38</name>
</gene>
<sequence length="146" mass="15441">MTTIAFDGKTMACDTRVVCGSNCYNTDTKIYENDFAVIGVAGDAGVGTMLIDCQGILQARHYDFDFEALVFVKDTEKVYKVAFYKSWDCALSSVIPIADGFAAVGSGSPYALAAMECGYSAHGGVAVASKFDTNTGGKIITKQLLG</sequence>
<accession>A0A1Q1PUN9</accession>
<dbReference type="InterPro" id="IPR029055">
    <property type="entry name" value="Ntn_hydrolases_N"/>
</dbReference>
<dbReference type="Gene3D" id="3.60.20.10">
    <property type="entry name" value="Glutamine Phosphoribosylpyrophosphate, subunit 1, domain 1"/>
    <property type="match status" value="1"/>
</dbReference>
<keyword evidence="2" id="KW-1185">Reference proteome</keyword>
<organism evidence="1 2">
    <name type="scientific">Escherichia phage G_AB-2017</name>
    <dbReference type="NCBI Taxonomy" id="1933113"/>
    <lineage>
        <taxon>Viruses</taxon>
        <taxon>Duplodnaviria</taxon>
        <taxon>Heunggongvirae</taxon>
        <taxon>Uroviricota</taxon>
        <taxon>Caudoviricetes</taxon>
        <taxon>Sarkviridae</taxon>
        <taxon>Guernseyvirinae</taxon>
        <taxon>Kagunavirus</taxon>
        <taxon>Kagunavirus GAB2017</taxon>
    </lineage>
</organism>
<reference evidence="1 2" key="1">
    <citation type="submission" date="2016-11" db="EMBL/GenBank/DDBJ databases">
        <title>Biological and genomic characterization of a historic collection of therapeutic Escherichia coli bacteriophage.</title>
        <authorList>
            <person name="Baig A."/>
            <person name="Colom J."/>
            <person name="Atterbury R."/>
            <person name="Barrow P."/>
        </authorList>
    </citation>
    <scope>NUCLEOTIDE SEQUENCE [LARGE SCALE GENOMIC DNA]</scope>
</reference>
<protein>
    <submittedName>
        <fullName evidence="1">Uncharacterized protein</fullName>
    </submittedName>
</protein>
<dbReference type="SUPFAM" id="SSF56235">
    <property type="entry name" value="N-terminal nucleophile aminohydrolases (Ntn hydrolases)"/>
    <property type="match status" value="1"/>
</dbReference>
<evidence type="ECO:0000313" key="1">
    <source>
        <dbReference type="EMBL" id="AQN31795.1"/>
    </source>
</evidence>
<dbReference type="EMBL" id="KY295895">
    <property type="protein sequence ID" value="AQN31795.1"/>
    <property type="molecule type" value="Genomic_DNA"/>
</dbReference>
<proteinExistence type="predicted"/>
<evidence type="ECO:0000313" key="2">
    <source>
        <dbReference type="Proteomes" id="UP000223204"/>
    </source>
</evidence>